<accession>A0A0K1EKI8</accession>
<dbReference type="STRING" id="52.CMC5_055810"/>
<dbReference type="InterPro" id="IPR013154">
    <property type="entry name" value="ADH-like_N"/>
</dbReference>
<dbReference type="OrthoDB" id="9808651at2"/>
<dbReference type="GO" id="GO:0008270">
    <property type="term" value="F:zinc ion binding"/>
    <property type="evidence" value="ECO:0007669"/>
    <property type="project" value="InterPro"/>
</dbReference>
<dbReference type="EMBL" id="CP012159">
    <property type="protein sequence ID" value="AKT41381.1"/>
    <property type="molecule type" value="Genomic_DNA"/>
</dbReference>
<dbReference type="Pfam" id="PF00107">
    <property type="entry name" value="ADH_zinc_N"/>
    <property type="match status" value="1"/>
</dbReference>
<dbReference type="GO" id="GO:0005829">
    <property type="term" value="C:cytosol"/>
    <property type="evidence" value="ECO:0007669"/>
    <property type="project" value="TreeGrafter"/>
</dbReference>
<feature type="domain" description="Enoyl reductase (ER)" evidence="3">
    <location>
        <begin position="10"/>
        <end position="320"/>
    </location>
</feature>
<dbReference type="RefSeq" id="WP_050433181.1">
    <property type="nucleotide sequence ID" value="NZ_CP012159.1"/>
</dbReference>
<dbReference type="GO" id="GO:0003960">
    <property type="term" value="F:quinone reductase (NADPH) activity"/>
    <property type="evidence" value="ECO:0007669"/>
    <property type="project" value="UniProtKB-EC"/>
</dbReference>
<dbReference type="InterPro" id="IPR013149">
    <property type="entry name" value="ADH-like_C"/>
</dbReference>
<keyword evidence="5" id="KW-1185">Reference proteome</keyword>
<dbReference type="Gene3D" id="3.40.50.720">
    <property type="entry name" value="NAD(P)-binding Rossmann-like Domain"/>
    <property type="match status" value="1"/>
</dbReference>
<keyword evidence="1" id="KW-0521">NADP</keyword>
<dbReference type="SUPFAM" id="SSF51735">
    <property type="entry name" value="NAD(P)-binding Rossmann-fold domains"/>
    <property type="match status" value="1"/>
</dbReference>
<dbReference type="SMART" id="SM00829">
    <property type="entry name" value="PKS_ER"/>
    <property type="match status" value="1"/>
</dbReference>
<name>A0A0K1EKI8_CHOCO</name>
<dbReference type="PANTHER" id="PTHR48106:SF13">
    <property type="entry name" value="QUINONE OXIDOREDUCTASE-RELATED"/>
    <property type="match status" value="1"/>
</dbReference>
<dbReference type="FunFam" id="3.40.50.720:FF:000053">
    <property type="entry name" value="Quinone oxidoreductase 1"/>
    <property type="match status" value="1"/>
</dbReference>
<dbReference type="SUPFAM" id="SSF50129">
    <property type="entry name" value="GroES-like"/>
    <property type="match status" value="1"/>
</dbReference>
<dbReference type="AlphaFoldDB" id="A0A0K1EKI8"/>
<evidence type="ECO:0000313" key="4">
    <source>
        <dbReference type="EMBL" id="AKT41381.1"/>
    </source>
</evidence>
<dbReference type="CDD" id="cd05286">
    <property type="entry name" value="QOR2"/>
    <property type="match status" value="1"/>
</dbReference>
<dbReference type="InterPro" id="IPR002364">
    <property type="entry name" value="Quin_OxRdtase/zeta-crystal_CS"/>
</dbReference>
<evidence type="ECO:0000313" key="5">
    <source>
        <dbReference type="Proteomes" id="UP000067626"/>
    </source>
</evidence>
<dbReference type="InterPro" id="IPR020843">
    <property type="entry name" value="ER"/>
</dbReference>
<evidence type="ECO:0000256" key="2">
    <source>
        <dbReference type="ARBA" id="ARBA00023002"/>
    </source>
</evidence>
<sequence length="323" mass="33994">MFAIRPHQPGGPEILKLEELPTPAPAVGEVLVRIEAAGVNFIDIYHRSGQYPMPQPMPLGLEGAGVVEAVGEGVTEVGVGERVAWAAGPGSYASHVVIPSSKLVPVPEGVDARMAAAAMLQGMTAQYLAKTTWPLRPGDLCLIHAAAGGVGLLLCQMARRAGAFVIGTVSTEEKAALARDAGAHEVIVYTQQDFAEETQRLVGGKGVSVVYDSVGRDTFERSLSCLRRRGMLVLYGQSSGPVGPFDPQLLARHGSLFLTRPTLGDYTATREDLLTRASDVLLGIQKGELTLRIGVTYPLAQAAEAHSALGGRATSGKILLLPD</sequence>
<dbReference type="PROSITE" id="PS01162">
    <property type="entry name" value="QOR_ZETA_CRYSTAL"/>
    <property type="match status" value="1"/>
</dbReference>
<dbReference type="InterPro" id="IPR036291">
    <property type="entry name" value="NAD(P)-bd_dom_sf"/>
</dbReference>
<evidence type="ECO:0000256" key="1">
    <source>
        <dbReference type="ARBA" id="ARBA00022857"/>
    </source>
</evidence>
<proteinExistence type="predicted"/>
<dbReference type="KEGG" id="ccro:CMC5_055810"/>
<dbReference type="InterPro" id="IPR011032">
    <property type="entry name" value="GroES-like_sf"/>
</dbReference>
<dbReference type="Proteomes" id="UP000067626">
    <property type="component" value="Chromosome"/>
</dbReference>
<dbReference type="PATRIC" id="fig|52.7.peg.6148"/>
<organism evidence="4 5">
    <name type="scientific">Chondromyces crocatus</name>
    <dbReference type="NCBI Taxonomy" id="52"/>
    <lineage>
        <taxon>Bacteria</taxon>
        <taxon>Pseudomonadati</taxon>
        <taxon>Myxococcota</taxon>
        <taxon>Polyangia</taxon>
        <taxon>Polyangiales</taxon>
        <taxon>Polyangiaceae</taxon>
        <taxon>Chondromyces</taxon>
    </lineage>
</organism>
<dbReference type="EC" id="1.6.5.5" evidence="4"/>
<dbReference type="GO" id="GO:0035925">
    <property type="term" value="F:mRNA 3'-UTR AU-rich region binding"/>
    <property type="evidence" value="ECO:0007669"/>
    <property type="project" value="TreeGrafter"/>
</dbReference>
<protein>
    <submittedName>
        <fullName evidence="4">Quinone oxidoreductase</fullName>
        <ecNumber evidence="4">1.6.5.5</ecNumber>
    </submittedName>
</protein>
<dbReference type="Pfam" id="PF08240">
    <property type="entry name" value="ADH_N"/>
    <property type="match status" value="1"/>
</dbReference>
<gene>
    <name evidence="4" type="ORF">CMC5_055810</name>
</gene>
<dbReference type="Gene3D" id="3.90.180.10">
    <property type="entry name" value="Medium-chain alcohol dehydrogenases, catalytic domain"/>
    <property type="match status" value="1"/>
</dbReference>
<reference evidence="4 5" key="1">
    <citation type="submission" date="2015-07" db="EMBL/GenBank/DDBJ databases">
        <title>Genome analysis of myxobacterium Chondromyces crocatus Cm c5 reveals a high potential for natural compound synthesis and the genetic basis for the loss of fruiting body formation.</title>
        <authorList>
            <person name="Zaburannyi N."/>
            <person name="Bunk B."/>
            <person name="Maier J."/>
            <person name="Overmann J."/>
            <person name="Mueller R."/>
        </authorList>
    </citation>
    <scope>NUCLEOTIDE SEQUENCE [LARGE SCALE GENOMIC DNA]</scope>
    <source>
        <strain evidence="4 5">Cm c5</strain>
    </source>
</reference>
<dbReference type="InterPro" id="IPR047618">
    <property type="entry name" value="QOR-like"/>
</dbReference>
<keyword evidence="2 4" id="KW-0560">Oxidoreductase</keyword>
<dbReference type="GO" id="GO:0070402">
    <property type="term" value="F:NADPH binding"/>
    <property type="evidence" value="ECO:0007669"/>
    <property type="project" value="TreeGrafter"/>
</dbReference>
<evidence type="ECO:0000259" key="3">
    <source>
        <dbReference type="SMART" id="SM00829"/>
    </source>
</evidence>
<dbReference type="PANTHER" id="PTHR48106">
    <property type="entry name" value="QUINONE OXIDOREDUCTASE PIG3-RELATED"/>
    <property type="match status" value="1"/>
</dbReference>